<keyword evidence="3 6" id="KW-0812">Transmembrane</keyword>
<dbReference type="InterPro" id="IPR036259">
    <property type="entry name" value="MFS_trans_sf"/>
</dbReference>
<feature type="transmembrane region" description="Helical" evidence="6">
    <location>
        <begin position="283"/>
        <end position="304"/>
    </location>
</feature>
<feature type="transmembrane region" description="Helical" evidence="6">
    <location>
        <begin position="56"/>
        <end position="77"/>
    </location>
</feature>
<evidence type="ECO:0000256" key="3">
    <source>
        <dbReference type="ARBA" id="ARBA00022692"/>
    </source>
</evidence>
<feature type="transmembrane region" description="Helical" evidence="6">
    <location>
        <begin position="249"/>
        <end position="271"/>
    </location>
</feature>
<evidence type="ECO:0000313" key="8">
    <source>
        <dbReference type="EMBL" id="GAA0562703.1"/>
    </source>
</evidence>
<dbReference type="PANTHER" id="PTHR43791">
    <property type="entry name" value="PERMEASE-RELATED"/>
    <property type="match status" value="1"/>
</dbReference>
<keyword evidence="2" id="KW-0813">Transport</keyword>
<dbReference type="SUPFAM" id="SSF103473">
    <property type="entry name" value="MFS general substrate transporter"/>
    <property type="match status" value="1"/>
</dbReference>
<keyword evidence="9" id="KW-1185">Reference proteome</keyword>
<dbReference type="RefSeq" id="WP_009950810.1">
    <property type="nucleotide sequence ID" value="NZ_BAAAGS010000099.1"/>
</dbReference>
<evidence type="ECO:0000259" key="7">
    <source>
        <dbReference type="PROSITE" id="PS50850"/>
    </source>
</evidence>
<dbReference type="Proteomes" id="UP001500729">
    <property type="component" value="Unassembled WGS sequence"/>
</dbReference>
<dbReference type="PROSITE" id="PS50850">
    <property type="entry name" value="MFS"/>
    <property type="match status" value="1"/>
</dbReference>
<keyword evidence="4 6" id="KW-1133">Transmembrane helix</keyword>
<feature type="domain" description="Major facilitator superfamily (MFS) profile" evidence="7">
    <location>
        <begin position="23"/>
        <end position="428"/>
    </location>
</feature>
<keyword evidence="5 6" id="KW-0472">Membrane</keyword>
<dbReference type="InterPro" id="IPR020846">
    <property type="entry name" value="MFS_dom"/>
</dbReference>
<dbReference type="EMBL" id="BAAAGS010000099">
    <property type="protein sequence ID" value="GAA0562703.1"/>
    <property type="molecule type" value="Genomic_DNA"/>
</dbReference>
<evidence type="ECO:0000256" key="2">
    <source>
        <dbReference type="ARBA" id="ARBA00022448"/>
    </source>
</evidence>
<comment type="caution">
    <text evidence="8">The sequence shown here is derived from an EMBL/GenBank/DDBJ whole genome shotgun (WGS) entry which is preliminary data.</text>
</comment>
<evidence type="ECO:0000256" key="1">
    <source>
        <dbReference type="ARBA" id="ARBA00004651"/>
    </source>
</evidence>
<feature type="transmembrane region" description="Helical" evidence="6">
    <location>
        <begin position="147"/>
        <end position="169"/>
    </location>
</feature>
<feature type="transmembrane region" description="Helical" evidence="6">
    <location>
        <begin position="404"/>
        <end position="423"/>
    </location>
</feature>
<dbReference type="InterPro" id="IPR011701">
    <property type="entry name" value="MFS"/>
</dbReference>
<protein>
    <submittedName>
        <fullName evidence="8">MFS transporter</fullName>
    </submittedName>
</protein>
<organism evidence="8 9">
    <name type="scientific">Saccharopolyspora erythraea</name>
    <name type="common">Streptomyces erythraeus</name>
    <dbReference type="NCBI Taxonomy" id="1836"/>
    <lineage>
        <taxon>Bacteria</taxon>
        <taxon>Bacillati</taxon>
        <taxon>Actinomycetota</taxon>
        <taxon>Actinomycetes</taxon>
        <taxon>Pseudonocardiales</taxon>
        <taxon>Pseudonocardiaceae</taxon>
        <taxon>Saccharopolyspora</taxon>
    </lineage>
</organism>
<gene>
    <name evidence="8" type="ORF">GCM10009533_69030</name>
</gene>
<evidence type="ECO:0000256" key="6">
    <source>
        <dbReference type="SAM" id="Phobius"/>
    </source>
</evidence>
<comment type="subcellular location">
    <subcellularLocation>
        <location evidence="1">Cell membrane</location>
        <topology evidence="1">Multi-pass membrane protein</topology>
    </subcellularLocation>
</comment>
<evidence type="ECO:0000256" key="5">
    <source>
        <dbReference type="ARBA" id="ARBA00023136"/>
    </source>
</evidence>
<dbReference type="CDD" id="cd17319">
    <property type="entry name" value="MFS_ExuT_GudP_like"/>
    <property type="match status" value="1"/>
</dbReference>
<feature type="transmembrane region" description="Helical" evidence="6">
    <location>
        <begin position="181"/>
        <end position="203"/>
    </location>
</feature>
<dbReference type="Gene3D" id="1.20.1250.20">
    <property type="entry name" value="MFS general substrate transporter like domains"/>
    <property type="match status" value="2"/>
</dbReference>
<dbReference type="Pfam" id="PF07690">
    <property type="entry name" value="MFS_1"/>
    <property type="match status" value="1"/>
</dbReference>
<feature type="transmembrane region" description="Helical" evidence="6">
    <location>
        <begin position="340"/>
        <end position="361"/>
    </location>
</feature>
<feature type="transmembrane region" description="Helical" evidence="6">
    <location>
        <begin position="113"/>
        <end position="135"/>
    </location>
</feature>
<feature type="transmembrane region" description="Helical" evidence="6">
    <location>
        <begin position="89"/>
        <end position="107"/>
    </location>
</feature>
<feature type="transmembrane region" description="Helical" evidence="6">
    <location>
        <begin position="316"/>
        <end position="334"/>
    </location>
</feature>
<dbReference type="PANTHER" id="PTHR43791:SF36">
    <property type="entry name" value="TRANSPORTER, PUTATIVE (AFU_ORTHOLOGUE AFUA_6G08340)-RELATED"/>
    <property type="match status" value="1"/>
</dbReference>
<reference evidence="8 9" key="1">
    <citation type="journal article" date="2019" name="Int. J. Syst. Evol. Microbiol.">
        <title>The Global Catalogue of Microorganisms (GCM) 10K type strain sequencing project: providing services to taxonomists for standard genome sequencing and annotation.</title>
        <authorList>
            <consortium name="The Broad Institute Genomics Platform"/>
            <consortium name="The Broad Institute Genome Sequencing Center for Infectious Disease"/>
            <person name="Wu L."/>
            <person name="Ma J."/>
        </authorList>
    </citation>
    <scope>NUCLEOTIDE SEQUENCE [LARGE SCALE GENOMIC DNA]</scope>
    <source>
        <strain evidence="8 9">JCM 10303</strain>
    </source>
</reference>
<feature type="transmembrane region" description="Helical" evidence="6">
    <location>
        <begin position="373"/>
        <end position="392"/>
    </location>
</feature>
<evidence type="ECO:0000313" key="9">
    <source>
        <dbReference type="Proteomes" id="UP001500729"/>
    </source>
</evidence>
<sequence length="440" mass="46865">MSSPAEPDARLVASGAAKFFRRILPMLVLMLVINQMDRTNVGFIKEHVQVDIGVGAAAFGLGAGLFFVGYALFEVPSNMLLERVGARMWLTRIMISWGLVTVASAFVQNEVQFALARFLLGVCEAGFFPGVIYYFTKWLPDAYRGRANAVFLGGSATAYIVTGPISGALLEMHGVGDIAGWRWMFFFEGVVSVVVGALAIFVLRSRVEDAPWLTPEEKSALSAAVRRDAEARRSAGTVSRWRLLLDVRIVLLTIVFFAIGLTTAAITFWLPSLVGQIEGTSDFAVGLLSAIPWLFAVAAMYVLAKRTDGAPDRRPYLAGALVLSAVGAFLATVGGPWFGLVALVAAAIGVKCASTMFWPLVPQTLDVRVAAGGIALINSLGNLAGFFAPSLLGYIEESTGSTDLALYVFAAASLVVLCALPGLRRVREASPAAATERVGT</sequence>
<feature type="transmembrane region" description="Helical" evidence="6">
    <location>
        <begin position="19"/>
        <end position="36"/>
    </location>
</feature>
<proteinExistence type="predicted"/>
<accession>A0ABN1EAS5</accession>
<name>A0ABN1EAS5_SACER</name>
<evidence type="ECO:0000256" key="4">
    <source>
        <dbReference type="ARBA" id="ARBA00022989"/>
    </source>
</evidence>